<dbReference type="PANTHER" id="PTHR23022">
    <property type="entry name" value="TRANSPOSABLE ELEMENT-RELATED"/>
    <property type="match status" value="1"/>
</dbReference>
<reference evidence="2 3" key="1">
    <citation type="submission" date="2020-05" db="EMBL/GenBank/DDBJ databases">
        <title>Electrophorus electricus (electric eel) genome, fEleEle1, primary haplotype.</title>
        <authorList>
            <person name="Myers G."/>
            <person name="Meyer A."/>
            <person name="Fedrigo O."/>
            <person name="Formenti G."/>
            <person name="Rhie A."/>
            <person name="Tracey A."/>
            <person name="Sims Y."/>
            <person name="Jarvis E.D."/>
        </authorList>
    </citation>
    <scope>NUCLEOTIDE SEQUENCE [LARGE SCALE GENOMIC DNA]</scope>
</reference>
<protein>
    <recommendedName>
        <fullName evidence="1">Transposase Tc1-like domain-containing protein</fullName>
    </recommendedName>
</protein>
<evidence type="ECO:0000313" key="3">
    <source>
        <dbReference type="Proteomes" id="UP000314983"/>
    </source>
</evidence>
<dbReference type="GO" id="GO:0003677">
    <property type="term" value="F:DNA binding"/>
    <property type="evidence" value="ECO:0007669"/>
    <property type="project" value="InterPro"/>
</dbReference>
<dbReference type="Gene3D" id="3.30.420.10">
    <property type="entry name" value="Ribonuclease H-like superfamily/Ribonuclease H"/>
    <property type="match status" value="1"/>
</dbReference>
<dbReference type="GO" id="GO:0015074">
    <property type="term" value="P:DNA integration"/>
    <property type="evidence" value="ECO:0007669"/>
    <property type="project" value="InterPro"/>
</dbReference>
<sequence>MHNIVHPIRTELIEILCSLFIPNVEGHKAGKGYKTLSKEFGLPAYGTTVNLPWPGQPFKVSSRAEARLVQTDKADPRATRRELREDLMAVGTLFSINTISNVLYRNGLRSRRARKVPLLSKHHVKEHLKFAHDRLEHSETKIKVFGADHTRGVWQEDGTAYDPKNTIPTVKHGGGNIMLWGYFSAKGPGHLVCIHGKMDSTAYVEILAKNLRSVIMDLKMGRHFIL</sequence>
<reference evidence="2" key="3">
    <citation type="submission" date="2025-09" db="UniProtKB">
        <authorList>
            <consortium name="Ensembl"/>
        </authorList>
    </citation>
    <scope>IDENTIFICATION</scope>
</reference>
<dbReference type="Pfam" id="PF01498">
    <property type="entry name" value="HTH_Tnp_Tc3_2"/>
    <property type="match status" value="1"/>
</dbReference>
<dbReference type="PANTHER" id="PTHR23022:SF135">
    <property type="entry name" value="SI:DKEY-77F5.3"/>
    <property type="match status" value="1"/>
</dbReference>
<evidence type="ECO:0000259" key="1">
    <source>
        <dbReference type="Pfam" id="PF01498"/>
    </source>
</evidence>
<accession>A0AAY5EVQ4</accession>
<name>A0AAY5EVQ4_ELEEL</name>
<dbReference type="InterPro" id="IPR052338">
    <property type="entry name" value="Transposase_5"/>
</dbReference>
<evidence type="ECO:0000313" key="2">
    <source>
        <dbReference type="Ensembl" id="ENSEEEP00000060861.1"/>
    </source>
</evidence>
<dbReference type="Proteomes" id="UP000314983">
    <property type="component" value="Chromosome 17"/>
</dbReference>
<dbReference type="Ensembl" id="ENSEEET00000059786.1">
    <property type="protein sequence ID" value="ENSEEEP00000060861.1"/>
    <property type="gene ID" value="ENSEEEG00000025565.1"/>
</dbReference>
<dbReference type="AlphaFoldDB" id="A0AAY5EVQ4"/>
<keyword evidence="3" id="KW-1185">Reference proteome</keyword>
<reference evidence="2" key="2">
    <citation type="submission" date="2025-08" db="UniProtKB">
        <authorList>
            <consortium name="Ensembl"/>
        </authorList>
    </citation>
    <scope>IDENTIFICATION</scope>
</reference>
<dbReference type="GeneTree" id="ENSGT01150000287007"/>
<feature type="domain" description="Transposase Tc1-like" evidence="1">
    <location>
        <begin position="66"/>
        <end position="135"/>
    </location>
</feature>
<dbReference type="InterPro" id="IPR002492">
    <property type="entry name" value="Transposase_Tc1-like"/>
</dbReference>
<proteinExistence type="predicted"/>
<dbReference type="GO" id="GO:0006313">
    <property type="term" value="P:DNA transposition"/>
    <property type="evidence" value="ECO:0007669"/>
    <property type="project" value="InterPro"/>
</dbReference>
<dbReference type="InterPro" id="IPR036397">
    <property type="entry name" value="RNaseH_sf"/>
</dbReference>
<organism evidence="2 3">
    <name type="scientific">Electrophorus electricus</name>
    <name type="common">Electric eel</name>
    <name type="synonym">Gymnotus electricus</name>
    <dbReference type="NCBI Taxonomy" id="8005"/>
    <lineage>
        <taxon>Eukaryota</taxon>
        <taxon>Metazoa</taxon>
        <taxon>Chordata</taxon>
        <taxon>Craniata</taxon>
        <taxon>Vertebrata</taxon>
        <taxon>Euteleostomi</taxon>
        <taxon>Actinopterygii</taxon>
        <taxon>Neopterygii</taxon>
        <taxon>Teleostei</taxon>
        <taxon>Ostariophysi</taxon>
        <taxon>Gymnotiformes</taxon>
        <taxon>Gymnotoidei</taxon>
        <taxon>Gymnotidae</taxon>
        <taxon>Electrophorus</taxon>
    </lineage>
</organism>